<protein>
    <submittedName>
        <fullName evidence="2">Sporulation stage III protein AG</fullName>
    </submittedName>
</protein>
<evidence type="ECO:0000313" key="2">
    <source>
        <dbReference type="EMBL" id="QIB28103.1"/>
    </source>
</evidence>
<gene>
    <name evidence="2" type="ORF">G3A45_00965</name>
</gene>
<evidence type="ECO:0000313" key="3">
    <source>
        <dbReference type="Proteomes" id="UP000464452"/>
    </source>
</evidence>
<dbReference type="EMBL" id="CP048617">
    <property type="protein sequence ID" value="QIB28103.1"/>
    <property type="molecule type" value="Genomic_DNA"/>
</dbReference>
<proteinExistence type="predicted"/>
<dbReference type="AlphaFoldDB" id="A0A6P1YH44"/>
<dbReference type="Proteomes" id="UP000464452">
    <property type="component" value="Chromosome"/>
</dbReference>
<feature type="transmembrane region" description="Helical" evidence="1">
    <location>
        <begin position="21"/>
        <end position="40"/>
    </location>
</feature>
<name>A0A6P1YH44_9FIRM</name>
<keyword evidence="1" id="KW-1133">Transmembrane helix</keyword>
<keyword evidence="1" id="KW-0472">Membrane</keyword>
<organism evidence="2 3">
    <name type="scientific">Caloranaerobacter azorensis</name>
    <dbReference type="NCBI Taxonomy" id="116090"/>
    <lineage>
        <taxon>Bacteria</taxon>
        <taxon>Bacillati</taxon>
        <taxon>Bacillota</taxon>
        <taxon>Tissierellia</taxon>
        <taxon>Tissierellales</taxon>
        <taxon>Thermohalobacteraceae</taxon>
        <taxon>Caloranaerobacter</taxon>
    </lineage>
</organism>
<accession>A0A6P1YH44</accession>
<reference evidence="2 3" key="1">
    <citation type="submission" date="2020-02" db="EMBL/GenBank/DDBJ databases">
        <title>Thermophilic hydrogen producing bacteria, Caloranaerobacter azorensis.</title>
        <authorList>
            <person name="Baek K."/>
        </authorList>
    </citation>
    <scope>NUCLEOTIDE SEQUENCE [LARGE SCALE GENOMIC DNA]</scope>
    <source>
        <strain evidence="2 3">T3-1</strain>
    </source>
</reference>
<keyword evidence="1" id="KW-0812">Transmembrane</keyword>
<dbReference type="KEGG" id="cazo:G3A45_00965"/>
<evidence type="ECO:0000256" key="1">
    <source>
        <dbReference type="SAM" id="Phobius"/>
    </source>
</evidence>
<sequence length="200" mass="22025">MLMKILDLLKEKFDNNNLITTLTIIVVLGAIILIATSSFVGETDKKSVPETVLYQESSSVKSNSKIIEDYASTIERKLEDILSSIDGVGKVKVMVTLEDTAERIPAINTTRTEEKTSEKDSKGGIREVFKQNYSEQIVVNNSDDDSLVIIKEVKPKVKGVIVVAEGADDLYIKEKLYEAVKTVLGISGNRVGIFSSKPLK</sequence>